<gene>
    <name evidence="2" type="ORF">KTT_11920</name>
</gene>
<proteinExistence type="predicted"/>
<keyword evidence="1" id="KW-1133">Transmembrane helix</keyword>
<feature type="transmembrane region" description="Helical" evidence="1">
    <location>
        <begin position="12"/>
        <end position="30"/>
    </location>
</feature>
<sequence length="484" mass="54998">MGLKKKKQYLPYLFLVFDLLVVVLMGRLLLGDTNKYQDPWNDAGRYRCYMAAFWHGETAATQIGDQCSWITTFGQHKPMNTQLRLISFMKAAHFPASVVTYFSSQSPTQAFHDLPQEYPLLVVVPLSLGLLGDSSSYEQTFAYFVIALTIVIYFLLVHWRSRASALAFALYMIVGTEWLLGIRFDIYPAFCTFLAVVLASYKRWNWSFALLAVATLLKFYPVLLLIPFLLAQQRELSSKKWLTWKRWQPMIVYCGICAFVMGVSLVLYITGTLAPFGFFSNRPIQVESCASSVVWLWNAVQHHTNVLAYRNTFGSLNIFGPHTSIVSKLDTYVMVGGIAFVTWLQWRRKIDLAKATLFLLLVIIVTGKVFSPQYLIWIFPLVAYVGGTNRWWIGTWLAIGFLTTWIFPYIYASAPGLEAVPLMPLFFPVTIARNMLLIVFVATSLGYYAVQRPEKLAVLTTSQNVKDLLKVEPQITASTELVVS</sequence>
<keyword evidence="1" id="KW-0812">Transmembrane</keyword>
<feature type="transmembrane region" description="Helical" evidence="1">
    <location>
        <begin position="391"/>
        <end position="411"/>
    </location>
</feature>
<evidence type="ECO:0000313" key="2">
    <source>
        <dbReference type="EMBL" id="GCE11333.1"/>
    </source>
</evidence>
<dbReference type="EMBL" id="BIFR01000001">
    <property type="protein sequence ID" value="GCE11333.1"/>
    <property type="molecule type" value="Genomic_DNA"/>
</dbReference>
<accession>A0A401ZWU0</accession>
<feature type="transmembrane region" description="Helical" evidence="1">
    <location>
        <begin position="250"/>
        <end position="274"/>
    </location>
</feature>
<evidence type="ECO:0000256" key="1">
    <source>
        <dbReference type="SAM" id="Phobius"/>
    </source>
</evidence>
<feature type="transmembrane region" description="Helical" evidence="1">
    <location>
        <begin position="186"/>
        <end position="201"/>
    </location>
</feature>
<dbReference type="RefSeq" id="WP_126579056.1">
    <property type="nucleotide sequence ID" value="NZ_BIFR01000001.1"/>
</dbReference>
<reference evidence="3" key="1">
    <citation type="submission" date="2018-12" db="EMBL/GenBank/DDBJ databases">
        <title>Tengunoibacter tsumagoiensis gen. nov., sp. nov., Dictyobacter kobayashii sp. nov., D. alpinus sp. nov., and D. joshuensis sp. nov. and description of Dictyobacteraceae fam. nov. within the order Ktedonobacterales isolated from Tengu-no-mugimeshi.</title>
        <authorList>
            <person name="Wang C.M."/>
            <person name="Zheng Y."/>
            <person name="Sakai Y."/>
            <person name="Toyoda A."/>
            <person name="Minakuchi Y."/>
            <person name="Abe K."/>
            <person name="Yokota A."/>
            <person name="Yabe S."/>
        </authorList>
    </citation>
    <scope>NUCLEOTIDE SEQUENCE [LARGE SCALE GENOMIC DNA]</scope>
    <source>
        <strain evidence="3">Uno3</strain>
    </source>
</reference>
<protein>
    <recommendedName>
        <fullName evidence="4">DUF2029 domain-containing protein</fullName>
    </recommendedName>
</protein>
<dbReference type="OrthoDB" id="2080767at2"/>
<organism evidence="2 3">
    <name type="scientific">Tengunoibacter tsumagoiensis</name>
    <dbReference type="NCBI Taxonomy" id="2014871"/>
    <lineage>
        <taxon>Bacteria</taxon>
        <taxon>Bacillati</taxon>
        <taxon>Chloroflexota</taxon>
        <taxon>Ktedonobacteria</taxon>
        <taxon>Ktedonobacterales</taxon>
        <taxon>Dictyobacteraceae</taxon>
        <taxon>Tengunoibacter</taxon>
    </lineage>
</organism>
<keyword evidence="3" id="KW-1185">Reference proteome</keyword>
<evidence type="ECO:0008006" key="4">
    <source>
        <dbReference type="Google" id="ProtNLM"/>
    </source>
</evidence>
<keyword evidence="1" id="KW-0472">Membrane</keyword>
<dbReference type="AlphaFoldDB" id="A0A401ZWU0"/>
<feature type="transmembrane region" description="Helical" evidence="1">
    <location>
        <begin position="358"/>
        <end position="379"/>
    </location>
</feature>
<name>A0A401ZWU0_9CHLR</name>
<evidence type="ECO:0000313" key="3">
    <source>
        <dbReference type="Proteomes" id="UP000287352"/>
    </source>
</evidence>
<dbReference type="Proteomes" id="UP000287352">
    <property type="component" value="Unassembled WGS sequence"/>
</dbReference>
<feature type="transmembrane region" description="Helical" evidence="1">
    <location>
        <begin position="140"/>
        <end position="156"/>
    </location>
</feature>
<feature type="transmembrane region" description="Helical" evidence="1">
    <location>
        <begin position="208"/>
        <end position="230"/>
    </location>
</feature>
<comment type="caution">
    <text evidence="2">The sequence shown here is derived from an EMBL/GenBank/DDBJ whole genome shotgun (WGS) entry which is preliminary data.</text>
</comment>
<feature type="transmembrane region" description="Helical" evidence="1">
    <location>
        <begin position="431"/>
        <end position="450"/>
    </location>
</feature>